<accession>A0A242KC86</accession>
<keyword evidence="3" id="KW-1185">Reference proteome</keyword>
<gene>
    <name evidence="2" type="ORF">A5888_000564</name>
    <name evidence="1" type="ORF">A5888_000597</name>
</gene>
<reference evidence="2" key="3">
    <citation type="submission" date="2024-03" db="EMBL/GenBank/DDBJ databases">
        <title>The Genome Sequence of Enterococcus sp. DIV0242b.</title>
        <authorList>
            <consortium name="The Broad Institute Genomics Platform"/>
            <consortium name="The Broad Institute Microbial Omics Core"/>
            <consortium name="The Broad Institute Genomic Center for Infectious Diseases"/>
            <person name="Earl A."/>
            <person name="Manson A."/>
            <person name="Gilmore M."/>
            <person name="Schwartman J."/>
            <person name="Shea T."/>
            <person name="Abouelleil A."/>
            <person name="Cao P."/>
            <person name="Chapman S."/>
            <person name="Cusick C."/>
            <person name="Young S."/>
            <person name="Neafsey D."/>
            <person name="Nusbaum C."/>
            <person name="Birren B."/>
        </authorList>
    </citation>
    <scope>NUCLEOTIDE SEQUENCE</scope>
    <source>
        <strain evidence="2">9E7_DIV0242</strain>
    </source>
</reference>
<proteinExistence type="predicted"/>
<sequence>MTDNPEDFLIKTGRSDAENKNRRSILKTFIQQKLMKDGNIITNYLPDEEQQNVVAYGMFMYIKEKVFHKENATKWYKTERFK</sequence>
<reference evidence="1" key="1">
    <citation type="submission" date="2017-05" db="EMBL/GenBank/DDBJ databases">
        <title>The Genome Sequence of Enterococcus sp. 9E7_DIV0242.</title>
        <authorList>
            <consortium name="The Broad Institute Genomics Platform"/>
            <consortium name="The Broad Institute Genomic Center for Infectious Diseases"/>
            <person name="Earl A."/>
            <person name="Manson A."/>
            <person name="Schwartman J."/>
            <person name="Gilmore M."/>
            <person name="Abouelleil A."/>
            <person name="Cao P."/>
            <person name="Chapman S."/>
            <person name="Cusick C."/>
            <person name="Shea T."/>
            <person name="Young S."/>
            <person name="Neafsey D."/>
            <person name="Nusbaum C."/>
            <person name="Birren B."/>
        </authorList>
    </citation>
    <scope>NUCLEOTIDE SEQUENCE [LARGE SCALE GENOMIC DNA]</scope>
    <source>
        <strain evidence="1">9E7_DIV0242</strain>
    </source>
</reference>
<dbReference type="Proteomes" id="UP000195141">
    <property type="component" value="Chromosome"/>
</dbReference>
<dbReference type="EMBL" id="CP147247">
    <property type="protein sequence ID" value="WYJ88845.1"/>
    <property type="molecule type" value="Genomic_DNA"/>
</dbReference>
<evidence type="ECO:0000313" key="1">
    <source>
        <dbReference type="EMBL" id="OTP18783.1"/>
    </source>
</evidence>
<reference evidence="2" key="2">
    <citation type="submission" date="2017-05" db="EMBL/GenBank/DDBJ databases">
        <authorList>
            <consortium name="The Broad Institute Genomics Platform"/>
            <consortium name="The Broad Institute Genomic Center for Infectious Diseases"/>
            <person name="Earl A."/>
            <person name="Manson A."/>
            <person name="Schwartman J."/>
            <person name="Gilmore M."/>
            <person name="Abouelleil A."/>
            <person name="Cao P."/>
            <person name="Chapman S."/>
            <person name="Cusick C."/>
            <person name="Shea T."/>
            <person name="Young S."/>
            <person name="Neafsey D."/>
            <person name="Nusbaum C."/>
            <person name="Birren B."/>
        </authorList>
    </citation>
    <scope>NUCLEOTIDE SEQUENCE</scope>
    <source>
        <strain evidence="2">9E7_DIV0242</strain>
    </source>
</reference>
<evidence type="ECO:0000313" key="2">
    <source>
        <dbReference type="EMBL" id="WYJ88845.1"/>
    </source>
</evidence>
<dbReference type="AlphaFoldDB" id="A0A242KC86"/>
<evidence type="ECO:0000313" key="3">
    <source>
        <dbReference type="Proteomes" id="UP000195141"/>
    </source>
</evidence>
<name>A0A242KC86_9ENTE</name>
<dbReference type="EMBL" id="NGMM01000001">
    <property type="protein sequence ID" value="OTP18783.1"/>
    <property type="molecule type" value="Genomic_DNA"/>
</dbReference>
<organism evidence="1">
    <name type="scientific">Candidatus Enterococcus clewellii</name>
    <dbReference type="NCBI Taxonomy" id="1834193"/>
    <lineage>
        <taxon>Bacteria</taxon>
        <taxon>Bacillati</taxon>
        <taxon>Bacillota</taxon>
        <taxon>Bacilli</taxon>
        <taxon>Lactobacillales</taxon>
        <taxon>Enterococcaceae</taxon>
        <taxon>Enterococcus</taxon>
    </lineage>
</organism>
<protein>
    <submittedName>
        <fullName evidence="1">Uncharacterized protein</fullName>
    </submittedName>
</protein>